<evidence type="ECO:0000256" key="2">
    <source>
        <dbReference type="ARBA" id="ARBA00022771"/>
    </source>
</evidence>
<dbReference type="HOGENOM" id="CLU_1316888_0_0_1"/>
<keyword evidence="4 5" id="KW-0238">DNA-binding</keyword>
<evidence type="ECO:0000256" key="5">
    <source>
        <dbReference type="PROSITE-ProRule" id="PRU00309"/>
    </source>
</evidence>
<evidence type="ECO:0000256" key="1">
    <source>
        <dbReference type="ARBA" id="ARBA00022723"/>
    </source>
</evidence>
<dbReference type="InterPro" id="IPR006612">
    <property type="entry name" value="THAP_Znf"/>
</dbReference>
<feature type="non-terminal residue" evidence="7">
    <location>
        <position position="209"/>
    </location>
</feature>
<proteinExistence type="predicted"/>
<keyword evidence="3" id="KW-0862">Zinc</keyword>
<reference evidence="7" key="1">
    <citation type="journal article" date="2011" name="Proc. Natl. Acad. Sci. U.S.A.">
        <title>The genome of the fire ant Solenopsis invicta.</title>
        <authorList>
            <person name="Wurm Y."/>
            <person name="Wang J."/>
            <person name="Riba-Grognuz O."/>
            <person name="Corona M."/>
            <person name="Nygaard S."/>
            <person name="Hunt B.G."/>
            <person name="Ingram K.K."/>
            <person name="Falquet L."/>
            <person name="Nipitwattanaphon M."/>
            <person name="Gotzek D."/>
            <person name="Dijkstra M.B."/>
            <person name="Oettler J."/>
            <person name="Comtesse F."/>
            <person name="Shih C.J."/>
            <person name="Wu W.J."/>
            <person name="Yang C.C."/>
            <person name="Thomas J."/>
            <person name="Beaudoing E."/>
            <person name="Pradervand S."/>
            <person name="Flegel V."/>
            <person name="Cook E.D."/>
            <person name="Fabbretti R."/>
            <person name="Stockinger H."/>
            <person name="Long L."/>
            <person name="Farmerie W.G."/>
            <person name="Oakey J."/>
            <person name="Boomsma J.J."/>
            <person name="Pamilo P."/>
            <person name="Yi S.V."/>
            <person name="Heinze J."/>
            <person name="Goodisman M.A."/>
            <person name="Farinelli L."/>
            <person name="Harshman K."/>
            <person name="Hulo N."/>
            <person name="Cerutti L."/>
            <person name="Xenarios I."/>
            <person name="Shoemaker D."/>
            <person name="Keller L."/>
        </authorList>
    </citation>
    <scope>NUCLEOTIDE SEQUENCE [LARGE SCALE GENOMIC DNA]</scope>
</reference>
<name>E9J152_SOLIN</name>
<dbReference type="GO" id="GO:0003677">
    <property type="term" value="F:DNA binding"/>
    <property type="evidence" value="ECO:0007669"/>
    <property type="project" value="UniProtKB-UniRule"/>
</dbReference>
<dbReference type="Pfam" id="PF05485">
    <property type="entry name" value="THAP"/>
    <property type="match status" value="1"/>
</dbReference>
<dbReference type="OMA" id="CDEQQME"/>
<keyword evidence="1" id="KW-0479">Metal-binding</keyword>
<dbReference type="AlphaFoldDB" id="E9J152"/>
<sequence length="209" mass="25244">MKCHQWIQSLKSDFLENVCAQDLNKYRVCHKHFREEYYKCSLHYRVLKDSAIPDLYPESNIESNAVHGINLDDQQPLQNIFEENEISQSNTFPIEKQVQHHTELLKKVTEDVEKVTKVQYQSHQLQNELYTITNEHENRIQKLEKQPRTPKRNIFRRKPNLQEITRKKNLSPIARKFYDKTILLKQKNLRLKRLINCRNKRKNKKLITH</sequence>
<keyword evidence="2 5" id="KW-0863">Zinc-finger</keyword>
<feature type="domain" description="THAP-type" evidence="6">
    <location>
        <begin position="1"/>
        <end position="56"/>
    </location>
</feature>
<evidence type="ECO:0000256" key="3">
    <source>
        <dbReference type="ARBA" id="ARBA00022833"/>
    </source>
</evidence>
<protein>
    <recommendedName>
        <fullName evidence="6">THAP-type domain-containing protein</fullName>
    </recommendedName>
</protein>
<evidence type="ECO:0000313" key="7">
    <source>
        <dbReference type="EMBL" id="EFZ13452.1"/>
    </source>
</evidence>
<evidence type="ECO:0000256" key="4">
    <source>
        <dbReference type="ARBA" id="ARBA00023125"/>
    </source>
</evidence>
<gene>
    <name evidence="7" type="ORF">SINV_12140</name>
</gene>
<dbReference type="EMBL" id="GL767562">
    <property type="protein sequence ID" value="EFZ13452.1"/>
    <property type="molecule type" value="Genomic_DNA"/>
</dbReference>
<evidence type="ECO:0000259" key="6">
    <source>
        <dbReference type="PROSITE" id="PS50950"/>
    </source>
</evidence>
<dbReference type="GO" id="GO:0008270">
    <property type="term" value="F:zinc ion binding"/>
    <property type="evidence" value="ECO:0007669"/>
    <property type="project" value="UniProtKB-KW"/>
</dbReference>
<dbReference type="SUPFAM" id="SSF57716">
    <property type="entry name" value="Glucocorticoid receptor-like (DNA-binding domain)"/>
    <property type="match status" value="1"/>
</dbReference>
<organism>
    <name type="scientific">Solenopsis invicta</name>
    <name type="common">Red imported fire ant</name>
    <name type="synonym">Solenopsis wagneri</name>
    <dbReference type="NCBI Taxonomy" id="13686"/>
    <lineage>
        <taxon>Eukaryota</taxon>
        <taxon>Metazoa</taxon>
        <taxon>Ecdysozoa</taxon>
        <taxon>Arthropoda</taxon>
        <taxon>Hexapoda</taxon>
        <taxon>Insecta</taxon>
        <taxon>Pterygota</taxon>
        <taxon>Neoptera</taxon>
        <taxon>Endopterygota</taxon>
        <taxon>Hymenoptera</taxon>
        <taxon>Apocrita</taxon>
        <taxon>Aculeata</taxon>
        <taxon>Formicoidea</taxon>
        <taxon>Formicidae</taxon>
        <taxon>Myrmicinae</taxon>
        <taxon>Solenopsis</taxon>
    </lineage>
</organism>
<dbReference type="PROSITE" id="PS50950">
    <property type="entry name" value="ZF_THAP"/>
    <property type="match status" value="1"/>
</dbReference>
<accession>E9J152</accession>